<sequence length="65" mass="7429">MRSFKKILRLFGFILFITLAMLGVSLSGGVPPPVTNKRKGTIENIIEVEEPLEEDSEEFEYIKKE</sequence>
<proteinExistence type="predicted"/>
<dbReference type="EMBL" id="CP028136">
    <property type="protein sequence ID" value="AVR45172.1"/>
    <property type="molecule type" value="Genomic_DNA"/>
</dbReference>
<dbReference type="KEGG" id="grs:C7S20_07730"/>
<gene>
    <name evidence="1" type="ORF">C7S20_07730</name>
</gene>
<accession>A0A2R3Z4N0</accession>
<evidence type="ECO:0000313" key="1">
    <source>
        <dbReference type="EMBL" id="AVR45172.1"/>
    </source>
</evidence>
<dbReference type="OrthoDB" id="773404at2"/>
<dbReference type="RefSeq" id="WP_107011950.1">
    <property type="nucleotide sequence ID" value="NZ_CP028136.1"/>
</dbReference>
<reference evidence="2" key="1">
    <citation type="submission" date="2018-03" db="EMBL/GenBank/DDBJ databases">
        <title>Gramella fulva sp. nov., isolated from a dry surface of tidal flat.</title>
        <authorList>
            <person name="Hwang S.H."/>
            <person name="Hwang W.M."/>
            <person name="Kang K."/>
            <person name="Ahn T.-Y."/>
        </authorList>
    </citation>
    <scope>NUCLEOTIDE SEQUENCE [LARGE SCALE GENOMIC DNA]</scope>
    <source>
        <strain evidence="2">SH35</strain>
    </source>
</reference>
<evidence type="ECO:0000313" key="2">
    <source>
        <dbReference type="Proteomes" id="UP000241507"/>
    </source>
</evidence>
<keyword evidence="2" id="KW-1185">Reference proteome</keyword>
<dbReference type="Proteomes" id="UP000241507">
    <property type="component" value="Chromosome"/>
</dbReference>
<organism evidence="1 2">
    <name type="scientific">Christiangramia fulva</name>
    <dbReference type="NCBI Taxonomy" id="2126553"/>
    <lineage>
        <taxon>Bacteria</taxon>
        <taxon>Pseudomonadati</taxon>
        <taxon>Bacteroidota</taxon>
        <taxon>Flavobacteriia</taxon>
        <taxon>Flavobacteriales</taxon>
        <taxon>Flavobacteriaceae</taxon>
        <taxon>Christiangramia</taxon>
    </lineage>
</organism>
<dbReference type="AlphaFoldDB" id="A0A2R3Z4N0"/>
<protein>
    <submittedName>
        <fullName evidence="1">Uncharacterized protein</fullName>
    </submittedName>
</protein>
<name>A0A2R3Z4N0_9FLAO</name>